<evidence type="ECO:0000256" key="3">
    <source>
        <dbReference type="ARBA" id="ARBA00023125"/>
    </source>
</evidence>
<dbReference type="Pfam" id="PF00847">
    <property type="entry name" value="AP2"/>
    <property type="match status" value="1"/>
</dbReference>
<dbReference type="FunFam" id="3.30.730.10:FF:000005">
    <property type="entry name" value="ethylene-responsive transcription factor RAP2-11"/>
    <property type="match status" value="1"/>
</dbReference>
<dbReference type="OrthoDB" id="773121at2759"/>
<dbReference type="GO" id="GO:0003677">
    <property type="term" value="F:DNA binding"/>
    <property type="evidence" value="ECO:0007669"/>
    <property type="project" value="UniProtKB-KW"/>
</dbReference>
<dbReference type="PRINTS" id="PR00367">
    <property type="entry name" value="ETHRSPELEMNT"/>
</dbReference>
<dbReference type="Proteomes" id="UP000604825">
    <property type="component" value="Unassembled WGS sequence"/>
</dbReference>
<dbReference type="SMART" id="SM00380">
    <property type="entry name" value="AP2"/>
    <property type="match status" value="1"/>
</dbReference>
<dbReference type="PANTHER" id="PTHR31194:SF193">
    <property type="entry name" value="AP2_ERF DOMAIN-CONTAINING PROTEIN"/>
    <property type="match status" value="1"/>
</dbReference>
<proteinExistence type="inferred from homology"/>
<keyword evidence="5" id="KW-0539">Nucleus</keyword>
<evidence type="ECO:0000259" key="8">
    <source>
        <dbReference type="PROSITE" id="PS51032"/>
    </source>
</evidence>
<dbReference type="InterPro" id="IPR050913">
    <property type="entry name" value="AP2/ERF_ERF"/>
</dbReference>
<keyword evidence="10" id="KW-1185">Reference proteome</keyword>
<name>A0A811N0I8_9POAL</name>
<keyword evidence="4" id="KW-0804">Transcription</keyword>
<comment type="subcellular location">
    <subcellularLocation>
        <location evidence="1">Nucleus</location>
    </subcellularLocation>
</comment>
<comment type="similarity">
    <text evidence="6">Belongs to the AP2/ERF transcription factor family. ERF subfamily.</text>
</comment>
<dbReference type="PANTHER" id="PTHR31194">
    <property type="entry name" value="SHN SHINE , DNA BINDING / TRANSCRIPTION FACTOR"/>
    <property type="match status" value="1"/>
</dbReference>
<dbReference type="InterPro" id="IPR016177">
    <property type="entry name" value="DNA-bd_dom_sf"/>
</dbReference>
<protein>
    <recommendedName>
        <fullName evidence="8">AP2/ERF domain-containing protein</fullName>
    </recommendedName>
</protein>
<dbReference type="SUPFAM" id="SSF54171">
    <property type="entry name" value="DNA-binding domain"/>
    <property type="match status" value="1"/>
</dbReference>
<evidence type="ECO:0000256" key="7">
    <source>
        <dbReference type="SAM" id="MobiDB-lite"/>
    </source>
</evidence>
<feature type="compositionally biased region" description="Low complexity" evidence="7">
    <location>
        <begin position="394"/>
        <end position="412"/>
    </location>
</feature>
<keyword evidence="2" id="KW-0805">Transcription regulation</keyword>
<reference evidence="9" key="1">
    <citation type="submission" date="2020-10" db="EMBL/GenBank/DDBJ databases">
        <authorList>
            <person name="Han B."/>
            <person name="Lu T."/>
            <person name="Zhao Q."/>
            <person name="Huang X."/>
            <person name="Zhao Y."/>
        </authorList>
    </citation>
    <scope>NUCLEOTIDE SEQUENCE</scope>
</reference>
<evidence type="ECO:0000313" key="10">
    <source>
        <dbReference type="Proteomes" id="UP000604825"/>
    </source>
</evidence>
<sequence length="439" mass="46493">MALKRKACPTLADDDHILASTPLATGANNSFAPAVAAAMTESSWAEAAAGAVAAAQRARKRFVGVRQRPSGRWVAEIKDTIQKIRVWLGTFDTAEEAARAYDEAACLLRGSNTRTNFWPRAAGPAAVAAVMPPPHHQLVAPAAPSALPSKVTSLLLRRLKKARSASAVSITQQDAPAQQHQQGYGGAGGPEEYSFQVDDFLSYDSTSDVKHEEGSTCSQGITEDDGDEERVVACKEDDEAPLDFGFMDKRPSPADGEAANDAGVLQYSPFEMVAADLGDDDAVEMEPPPTYGGEGEGEGAGEPSAAIHEVMKRMKYERKISASLYALSGVSECLRMRIGDGGSGDHGSAAGKHELALSGLRDACRNKRQQQGQGQHEQEVVDKEGNVVGHEECSSCSNSFSSEATSSSPEAANDSPQEAKAIDNSDMLLWSSLDLPPIC</sequence>
<evidence type="ECO:0000256" key="5">
    <source>
        <dbReference type="ARBA" id="ARBA00023242"/>
    </source>
</evidence>
<evidence type="ECO:0000256" key="6">
    <source>
        <dbReference type="ARBA" id="ARBA00024343"/>
    </source>
</evidence>
<feature type="region of interest" description="Disordered" evidence="7">
    <location>
        <begin position="167"/>
        <end position="191"/>
    </location>
</feature>
<dbReference type="Gene3D" id="3.30.730.10">
    <property type="entry name" value="AP2/ERF domain"/>
    <property type="match status" value="1"/>
</dbReference>
<feature type="domain" description="AP2/ERF" evidence="8">
    <location>
        <begin position="61"/>
        <end position="118"/>
    </location>
</feature>
<comment type="caution">
    <text evidence="9">The sequence shown here is derived from an EMBL/GenBank/DDBJ whole genome shotgun (WGS) entry which is preliminary data.</text>
</comment>
<evidence type="ECO:0000256" key="1">
    <source>
        <dbReference type="ARBA" id="ARBA00004123"/>
    </source>
</evidence>
<dbReference type="GO" id="GO:0003700">
    <property type="term" value="F:DNA-binding transcription factor activity"/>
    <property type="evidence" value="ECO:0007669"/>
    <property type="project" value="InterPro"/>
</dbReference>
<dbReference type="CDD" id="cd00018">
    <property type="entry name" value="AP2"/>
    <property type="match status" value="1"/>
</dbReference>
<feature type="region of interest" description="Disordered" evidence="7">
    <location>
        <begin position="207"/>
        <end position="228"/>
    </location>
</feature>
<dbReference type="AlphaFoldDB" id="A0A811N0I8"/>
<organism evidence="9 10">
    <name type="scientific">Miscanthus lutarioriparius</name>
    <dbReference type="NCBI Taxonomy" id="422564"/>
    <lineage>
        <taxon>Eukaryota</taxon>
        <taxon>Viridiplantae</taxon>
        <taxon>Streptophyta</taxon>
        <taxon>Embryophyta</taxon>
        <taxon>Tracheophyta</taxon>
        <taxon>Spermatophyta</taxon>
        <taxon>Magnoliopsida</taxon>
        <taxon>Liliopsida</taxon>
        <taxon>Poales</taxon>
        <taxon>Poaceae</taxon>
        <taxon>PACMAD clade</taxon>
        <taxon>Panicoideae</taxon>
        <taxon>Andropogonodae</taxon>
        <taxon>Andropogoneae</taxon>
        <taxon>Saccharinae</taxon>
        <taxon>Miscanthus</taxon>
    </lineage>
</organism>
<dbReference type="GO" id="GO:0005634">
    <property type="term" value="C:nucleus"/>
    <property type="evidence" value="ECO:0007669"/>
    <property type="project" value="UniProtKB-SubCell"/>
</dbReference>
<dbReference type="InterPro" id="IPR001471">
    <property type="entry name" value="AP2/ERF_dom"/>
</dbReference>
<dbReference type="PROSITE" id="PS51032">
    <property type="entry name" value="AP2_ERF"/>
    <property type="match status" value="1"/>
</dbReference>
<evidence type="ECO:0000256" key="4">
    <source>
        <dbReference type="ARBA" id="ARBA00023163"/>
    </source>
</evidence>
<dbReference type="InterPro" id="IPR036955">
    <property type="entry name" value="AP2/ERF_dom_sf"/>
</dbReference>
<keyword evidence="3" id="KW-0238">DNA-binding</keyword>
<feature type="compositionally biased region" description="Low complexity" evidence="7">
    <location>
        <begin position="167"/>
        <end position="182"/>
    </location>
</feature>
<feature type="region of interest" description="Disordered" evidence="7">
    <location>
        <begin position="368"/>
        <end position="425"/>
    </location>
</feature>
<evidence type="ECO:0000313" key="9">
    <source>
        <dbReference type="EMBL" id="CAD6213621.1"/>
    </source>
</evidence>
<evidence type="ECO:0000256" key="2">
    <source>
        <dbReference type="ARBA" id="ARBA00023015"/>
    </source>
</evidence>
<dbReference type="EMBL" id="CAJGYO010000002">
    <property type="protein sequence ID" value="CAD6213621.1"/>
    <property type="molecule type" value="Genomic_DNA"/>
</dbReference>
<gene>
    <name evidence="9" type="ORF">NCGR_LOCUS9139</name>
</gene>
<accession>A0A811N0I8</accession>
<feature type="compositionally biased region" description="Basic and acidic residues" evidence="7">
    <location>
        <begin position="376"/>
        <end position="393"/>
    </location>
</feature>